<name>A0A6N7S487_9FIRM</name>
<accession>A0A6N7S487</accession>
<keyword evidence="1" id="KW-1133">Transmembrane helix</keyword>
<dbReference type="RefSeq" id="WP_020225273.1">
    <property type="nucleotide sequence ID" value="NZ_AP031450.1"/>
</dbReference>
<comment type="caution">
    <text evidence="2">The sequence shown here is derived from an EMBL/GenBank/DDBJ whole genome shotgun (WGS) entry which is preliminary data.</text>
</comment>
<evidence type="ECO:0000313" key="4">
    <source>
        <dbReference type="Proteomes" id="UP000433575"/>
    </source>
</evidence>
<dbReference type="AlphaFoldDB" id="A0A6N7S487"/>
<dbReference type="Proteomes" id="UP000480929">
    <property type="component" value="Unassembled WGS sequence"/>
</dbReference>
<keyword evidence="5" id="KW-1185">Reference proteome</keyword>
<dbReference type="EMBL" id="WKPJ01000004">
    <property type="protein sequence ID" value="MSA88703.1"/>
    <property type="molecule type" value="Genomic_DNA"/>
</dbReference>
<keyword evidence="1" id="KW-0812">Transmembrane</keyword>
<evidence type="ECO:0000313" key="5">
    <source>
        <dbReference type="Proteomes" id="UP000480929"/>
    </source>
</evidence>
<evidence type="ECO:0000313" key="3">
    <source>
        <dbReference type="EMBL" id="MSC32250.1"/>
    </source>
</evidence>
<dbReference type="OrthoDB" id="1652415at2"/>
<organism evidence="2 4">
    <name type="scientific">Holdemania massiliensis</name>
    <dbReference type="NCBI Taxonomy" id="1468449"/>
    <lineage>
        <taxon>Bacteria</taxon>
        <taxon>Bacillati</taxon>
        <taxon>Bacillota</taxon>
        <taxon>Erysipelotrichia</taxon>
        <taxon>Erysipelotrichales</taxon>
        <taxon>Erysipelotrichaceae</taxon>
        <taxon>Holdemania</taxon>
    </lineage>
</organism>
<feature type="transmembrane region" description="Helical" evidence="1">
    <location>
        <begin position="53"/>
        <end position="69"/>
    </location>
</feature>
<protein>
    <submittedName>
        <fullName evidence="2">Uncharacterized protein</fullName>
    </submittedName>
</protein>
<evidence type="ECO:0000313" key="2">
    <source>
        <dbReference type="EMBL" id="MSA88703.1"/>
    </source>
</evidence>
<sequence length="99" mass="11415">MSSFCRFWLRLSLILNAVTAGESLVSQNWMMLGIALISLWCLVLLMQGRLLGLRLYWTMCATIFIINIMNGIDLSFNLLNLIDPAIMTFLVRRNQKAFR</sequence>
<reference evidence="4 5" key="1">
    <citation type="journal article" date="2019" name="Nat. Med.">
        <title>A library of human gut bacterial isolates paired with longitudinal multiomics data enables mechanistic microbiome research.</title>
        <authorList>
            <person name="Poyet M."/>
            <person name="Groussin M."/>
            <person name="Gibbons S.M."/>
            <person name="Avila-Pacheco J."/>
            <person name="Jiang X."/>
            <person name="Kearney S.M."/>
            <person name="Perrotta A.R."/>
            <person name="Berdy B."/>
            <person name="Zhao S."/>
            <person name="Lieberman T.D."/>
            <person name="Swanson P.K."/>
            <person name="Smith M."/>
            <person name="Roesemann S."/>
            <person name="Alexander J.E."/>
            <person name="Rich S.A."/>
            <person name="Livny J."/>
            <person name="Vlamakis H."/>
            <person name="Clish C."/>
            <person name="Bullock K."/>
            <person name="Deik A."/>
            <person name="Scott J."/>
            <person name="Pierce K.A."/>
            <person name="Xavier R.J."/>
            <person name="Alm E.J."/>
        </authorList>
    </citation>
    <scope>NUCLEOTIDE SEQUENCE [LARGE SCALE GENOMIC DNA]</scope>
    <source>
        <strain evidence="2 4">BIOML-A4</strain>
        <strain evidence="3 5">BIOML-A5</strain>
    </source>
</reference>
<dbReference type="Proteomes" id="UP000433575">
    <property type="component" value="Unassembled WGS sequence"/>
</dbReference>
<proteinExistence type="predicted"/>
<dbReference type="EMBL" id="WKPI01000003">
    <property type="protein sequence ID" value="MSC32250.1"/>
    <property type="molecule type" value="Genomic_DNA"/>
</dbReference>
<keyword evidence="1" id="KW-0472">Membrane</keyword>
<gene>
    <name evidence="3" type="ORF">GKD88_03855</name>
    <name evidence="2" type="ORF">GKE08_05125</name>
</gene>
<dbReference type="GeneID" id="42457076"/>
<evidence type="ECO:0000256" key="1">
    <source>
        <dbReference type="SAM" id="Phobius"/>
    </source>
</evidence>
<feature type="transmembrane region" description="Helical" evidence="1">
    <location>
        <begin position="30"/>
        <end position="46"/>
    </location>
</feature>